<accession>A0A1M7SMI9</accession>
<dbReference type="InterPro" id="IPR018963">
    <property type="entry name" value="Mycophage_D29_Gp19"/>
</dbReference>
<evidence type="ECO:0000313" key="2">
    <source>
        <dbReference type="Proteomes" id="UP000184097"/>
    </source>
</evidence>
<evidence type="ECO:0000313" key="1">
    <source>
        <dbReference type="EMBL" id="SHN59687.1"/>
    </source>
</evidence>
<proteinExistence type="predicted"/>
<protein>
    <submittedName>
        <fullName evidence="1">Phage protein Gp19/Gp15/Gp42</fullName>
    </submittedName>
</protein>
<name>A0A1M7SMI9_9FIRM</name>
<dbReference type="Pfam" id="PF09355">
    <property type="entry name" value="Phage_Gp19"/>
    <property type="match status" value="1"/>
</dbReference>
<reference evidence="1 2" key="1">
    <citation type="submission" date="2016-12" db="EMBL/GenBank/DDBJ databases">
        <authorList>
            <person name="Song W.-J."/>
            <person name="Kurnit D.M."/>
        </authorList>
    </citation>
    <scope>NUCLEOTIDE SEQUENCE [LARGE SCALE GENOMIC DNA]</scope>
    <source>
        <strain evidence="1 2">DSM 14810</strain>
    </source>
</reference>
<dbReference type="RefSeq" id="WP_072703778.1">
    <property type="nucleotide sequence ID" value="NZ_FRDH01000008.1"/>
</dbReference>
<dbReference type="Proteomes" id="UP000184097">
    <property type="component" value="Unassembled WGS sequence"/>
</dbReference>
<dbReference type="AlphaFoldDB" id="A0A1M7SMI9"/>
<dbReference type="EMBL" id="FRDH01000008">
    <property type="protein sequence ID" value="SHN59687.1"/>
    <property type="molecule type" value="Genomic_DNA"/>
</dbReference>
<gene>
    <name evidence="1" type="ORF">SAMN02745247_02090</name>
</gene>
<sequence length="136" mass="14943">MNVTVNDLIARWRSLSNDEMTKAQTYITDVENALHVYAHDRGLDLDAMIADYEPRQGLYIAVVCDVVKREMTSATDDSPAMTQYSQSVNGYSVQGTFLSAGGGLFIKNSELKLLGLQGQKIRAVDIYGDQGDSNNS</sequence>
<organism evidence="1 2">
    <name type="scientific">Butyrivibrio hungatei DSM 14810</name>
    <dbReference type="NCBI Taxonomy" id="1121132"/>
    <lineage>
        <taxon>Bacteria</taxon>
        <taxon>Bacillati</taxon>
        <taxon>Bacillota</taxon>
        <taxon>Clostridia</taxon>
        <taxon>Lachnospirales</taxon>
        <taxon>Lachnospiraceae</taxon>
        <taxon>Butyrivibrio</taxon>
    </lineage>
</organism>